<dbReference type="PANTHER" id="PTHR22683:SF41">
    <property type="entry name" value="DNA TRANSLOCASE FTSK"/>
    <property type="match status" value="1"/>
</dbReference>
<evidence type="ECO:0000256" key="12">
    <source>
        <dbReference type="ARBA" id="ARBA00023306"/>
    </source>
</evidence>
<evidence type="ECO:0000256" key="4">
    <source>
        <dbReference type="ARBA" id="ARBA00022618"/>
    </source>
</evidence>
<dbReference type="InterPro" id="IPR025199">
    <property type="entry name" value="FtsK_4TM"/>
</dbReference>
<evidence type="ECO:0000256" key="11">
    <source>
        <dbReference type="ARBA" id="ARBA00023136"/>
    </source>
</evidence>
<dbReference type="InterPro" id="IPR018541">
    <property type="entry name" value="Ftsk_gamma"/>
</dbReference>
<sequence>MRTERVKVRRRTGRFSRGFLDLAPCPHHCRTVWVTSPLASGEGAESGTRAPVATKQSSPKRSTAKKPSAKKSPAKKAPAKRGSAAPKGRSSAAARPPAPGPVREAFAGHGHDVWGVALVALGLLTALGVYGNLAGPLGRGLAEVAGALVGGLRVFLPPVLVVGGALLLRGPRDAQGAPRFSAGRLGVGVVLIFVAVAGLLHLTKGRPEFGMPLEDFIAAGGYVGALVGAPLEKALAVWGAGLVFIALIVVGLVIATGVSVRTAARKTADGVKPVQGAMKRGMGSLFELKPEGEDGDDVEDAIVPILYDGSSTGEDAWGDEAEPMLTELIDPDGEPADSFDDESLLFVAGSDDEPVVDELDIHVPTGDAPPAKSEQLTMPLPKERKVNWKLPPLKMLDRSVAQQVDKKMVEDRGRLLEAALAEHGVQTKLVGMVVGPTVTRYELELLPGVKVSKVTSLHKDIAYAMASPDVRILAPIPGKQAIGVEVPNDNRQLVAVGDILASPEAKAAKNPLEVAIGRDINGRSVLADLSKMPHILIAGATGAGKSSCINSLLTSILMRSTPDQVRLILIDPKRVELGQYNRLPHLLTQVVTNPKKAANALSWTVKEMERRYDLLSECGFRDIDGYNSAFDRGEVVDQPEMGIEYNRLPYILVVVDELNDLMMVAARDVEESICRIAQMARAVGIHLVIATQRPSVNVITGVIKANVPARLAFAVSSLADSRVILDQGGAEKLLGRGDMLLLGPSSSIAQRIQGAWVTEDEVRAVVAAWRQQSPDVAYDDTVQGSEESSIGSSAGGMVGGDDDDDDLLAQAMELVVRSQLGSTSMLQRKLRVGFARAGRLMDLLEQRGVVGPSEGSKARTVLMTPEELDGAD</sequence>
<evidence type="ECO:0000256" key="5">
    <source>
        <dbReference type="ARBA" id="ARBA00022692"/>
    </source>
</evidence>
<comment type="similarity">
    <text evidence="2">Belongs to the FtsK/SpoIIIE/SftA family.</text>
</comment>
<keyword evidence="11 14" id="KW-0472">Membrane</keyword>
<keyword evidence="7" id="KW-0159">Chromosome partition</keyword>
<evidence type="ECO:0000256" key="9">
    <source>
        <dbReference type="ARBA" id="ARBA00022989"/>
    </source>
</evidence>
<proteinExistence type="inferred from homology"/>
<feature type="compositionally biased region" description="Low complexity" evidence="13">
    <location>
        <begin position="80"/>
        <end position="95"/>
    </location>
</feature>
<gene>
    <name evidence="16" type="ORF">UFOPK1711_00183</name>
</gene>
<dbReference type="PANTHER" id="PTHR22683">
    <property type="entry name" value="SPORULATION PROTEIN RELATED"/>
    <property type="match status" value="1"/>
</dbReference>
<dbReference type="SUPFAM" id="SSF52540">
    <property type="entry name" value="P-loop containing nucleoside triphosphate hydrolases"/>
    <property type="match status" value="1"/>
</dbReference>
<protein>
    <submittedName>
        <fullName evidence="16">Unannotated protein</fullName>
    </submittedName>
</protein>
<dbReference type="InterPro" id="IPR002543">
    <property type="entry name" value="FtsK_dom"/>
</dbReference>
<dbReference type="Gene3D" id="1.10.10.10">
    <property type="entry name" value="Winged helix-like DNA-binding domain superfamily/Winged helix DNA-binding domain"/>
    <property type="match status" value="1"/>
</dbReference>
<evidence type="ECO:0000256" key="2">
    <source>
        <dbReference type="ARBA" id="ARBA00006474"/>
    </source>
</evidence>
<dbReference type="Gene3D" id="3.30.980.40">
    <property type="match status" value="1"/>
</dbReference>
<reference evidence="16" key="1">
    <citation type="submission" date="2020-05" db="EMBL/GenBank/DDBJ databases">
        <authorList>
            <person name="Chiriac C."/>
            <person name="Salcher M."/>
            <person name="Ghai R."/>
            <person name="Kavagutti S V."/>
        </authorList>
    </citation>
    <scope>NUCLEOTIDE SEQUENCE</scope>
</reference>
<feature type="region of interest" description="Disordered" evidence="13">
    <location>
        <begin position="851"/>
        <end position="872"/>
    </location>
</feature>
<feature type="transmembrane region" description="Helical" evidence="14">
    <location>
        <begin position="145"/>
        <end position="168"/>
    </location>
</feature>
<feature type="region of interest" description="Disordered" evidence="13">
    <location>
        <begin position="40"/>
        <end position="104"/>
    </location>
</feature>
<feature type="region of interest" description="Disordered" evidence="13">
    <location>
        <begin position="780"/>
        <end position="803"/>
    </location>
</feature>
<evidence type="ECO:0000256" key="14">
    <source>
        <dbReference type="SAM" id="Phobius"/>
    </source>
</evidence>
<organism evidence="16">
    <name type="scientific">freshwater metagenome</name>
    <dbReference type="NCBI Taxonomy" id="449393"/>
    <lineage>
        <taxon>unclassified sequences</taxon>
        <taxon>metagenomes</taxon>
        <taxon>ecological metagenomes</taxon>
    </lineage>
</organism>
<evidence type="ECO:0000256" key="13">
    <source>
        <dbReference type="SAM" id="MobiDB-lite"/>
    </source>
</evidence>
<dbReference type="InterPro" id="IPR027417">
    <property type="entry name" value="P-loop_NTPase"/>
</dbReference>
<keyword evidence="5 14" id="KW-0812">Transmembrane</keyword>
<dbReference type="PROSITE" id="PS50901">
    <property type="entry name" value="FTSK"/>
    <property type="match status" value="1"/>
</dbReference>
<dbReference type="Pfam" id="PF13491">
    <property type="entry name" value="FtsK_4TM"/>
    <property type="match status" value="1"/>
</dbReference>
<dbReference type="GO" id="GO:0005886">
    <property type="term" value="C:plasma membrane"/>
    <property type="evidence" value="ECO:0007669"/>
    <property type="project" value="UniProtKB-SubCell"/>
</dbReference>
<evidence type="ECO:0000256" key="10">
    <source>
        <dbReference type="ARBA" id="ARBA00023125"/>
    </source>
</evidence>
<name>A0A6J6DN75_9ZZZZ</name>
<dbReference type="SUPFAM" id="SSF46785">
    <property type="entry name" value="Winged helix' DNA-binding domain"/>
    <property type="match status" value="1"/>
</dbReference>
<keyword evidence="3" id="KW-1003">Cell membrane</keyword>
<dbReference type="InterPro" id="IPR036388">
    <property type="entry name" value="WH-like_DNA-bd_sf"/>
</dbReference>
<feature type="compositionally biased region" description="Basic residues" evidence="13">
    <location>
        <begin position="62"/>
        <end position="79"/>
    </location>
</feature>
<accession>A0A6J6DN75</accession>
<dbReference type="Gene3D" id="3.40.50.300">
    <property type="entry name" value="P-loop containing nucleotide triphosphate hydrolases"/>
    <property type="match status" value="1"/>
</dbReference>
<comment type="subcellular location">
    <subcellularLocation>
        <location evidence="1">Cell membrane</location>
        <topology evidence="1">Multi-pass membrane protein</topology>
    </subcellularLocation>
</comment>
<keyword evidence="9 14" id="KW-1133">Transmembrane helix</keyword>
<keyword evidence="10" id="KW-0238">DNA-binding</keyword>
<dbReference type="InterPro" id="IPR036390">
    <property type="entry name" value="WH_DNA-bd_sf"/>
</dbReference>
<dbReference type="EMBL" id="CAEZTR010000006">
    <property type="protein sequence ID" value="CAB4565581.1"/>
    <property type="molecule type" value="Genomic_DNA"/>
</dbReference>
<feature type="transmembrane region" description="Helical" evidence="14">
    <location>
        <begin position="180"/>
        <end position="202"/>
    </location>
</feature>
<evidence type="ECO:0000256" key="1">
    <source>
        <dbReference type="ARBA" id="ARBA00004651"/>
    </source>
</evidence>
<evidence type="ECO:0000259" key="15">
    <source>
        <dbReference type="PROSITE" id="PS50901"/>
    </source>
</evidence>
<evidence type="ECO:0000313" key="16">
    <source>
        <dbReference type="EMBL" id="CAB4565581.1"/>
    </source>
</evidence>
<dbReference type="Pfam" id="PF01580">
    <property type="entry name" value="FtsK_SpoIIIE"/>
    <property type="match status" value="1"/>
</dbReference>
<dbReference type="GO" id="GO:0005524">
    <property type="term" value="F:ATP binding"/>
    <property type="evidence" value="ECO:0007669"/>
    <property type="project" value="UniProtKB-KW"/>
</dbReference>
<feature type="transmembrane region" description="Helical" evidence="14">
    <location>
        <begin position="113"/>
        <end position="133"/>
    </location>
</feature>
<keyword evidence="8" id="KW-0067">ATP-binding</keyword>
<keyword evidence="4" id="KW-0132">Cell division</keyword>
<feature type="transmembrane region" description="Helical" evidence="14">
    <location>
        <begin position="235"/>
        <end position="258"/>
    </location>
</feature>
<dbReference type="GO" id="GO:0051301">
    <property type="term" value="P:cell division"/>
    <property type="evidence" value="ECO:0007669"/>
    <property type="project" value="UniProtKB-KW"/>
</dbReference>
<dbReference type="AlphaFoldDB" id="A0A6J6DN75"/>
<dbReference type="Pfam" id="PF17854">
    <property type="entry name" value="FtsK_alpha"/>
    <property type="match status" value="1"/>
</dbReference>
<dbReference type="GO" id="GO:0003677">
    <property type="term" value="F:DNA binding"/>
    <property type="evidence" value="ECO:0007669"/>
    <property type="project" value="UniProtKB-KW"/>
</dbReference>
<evidence type="ECO:0000256" key="3">
    <source>
        <dbReference type="ARBA" id="ARBA00022475"/>
    </source>
</evidence>
<keyword evidence="12" id="KW-0131">Cell cycle</keyword>
<feature type="domain" description="FtsK" evidence="15">
    <location>
        <begin position="522"/>
        <end position="722"/>
    </location>
</feature>
<evidence type="ECO:0000256" key="8">
    <source>
        <dbReference type="ARBA" id="ARBA00022840"/>
    </source>
</evidence>
<keyword evidence="6" id="KW-0547">Nucleotide-binding</keyword>
<dbReference type="Pfam" id="PF09397">
    <property type="entry name" value="FtsK_gamma"/>
    <property type="match status" value="1"/>
</dbReference>
<dbReference type="GO" id="GO:0007059">
    <property type="term" value="P:chromosome segregation"/>
    <property type="evidence" value="ECO:0007669"/>
    <property type="project" value="UniProtKB-KW"/>
</dbReference>
<evidence type="ECO:0000256" key="7">
    <source>
        <dbReference type="ARBA" id="ARBA00022829"/>
    </source>
</evidence>
<dbReference type="InterPro" id="IPR041027">
    <property type="entry name" value="FtsK_alpha"/>
</dbReference>
<dbReference type="SMART" id="SM00843">
    <property type="entry name" value="Ftsk_gamma"/>
    <property type="match status" value="1"/>
</dbReference>
<evidence type="ECO:0000256" key="6">
    <source>
        <dbReference type="ARBA" id="ARBA00022741"/>
    </source>
</evidence>
<dbReference type="InterPro" id="IPR050206">
    <property type="entry name" value="FtsK/SpoIIIE/SftA"/>
</dbReference>